<dbReference type="InParanoid" id="E8N1E6"/>
<dbReference type="AlphaFoldDB" id="E8N1E6"/>
<dbReference type="InterPro" id="IPR014937">
    <property type="entry name" value="DUF1810"/>
</dbReference>
<dbReference type="eggNOG" id="COG5579">
    <property type="taxonomic scope" value="Bacteria"/>
</dbReference>
<dbReference type="PIRSF" id="PIRSF008546">
    <property type="entry name" value="UCP008546"/>
    <property type="match status" value="1"/>
</dbReference>
<protein>
    <recommendedName>
        <fullName evidence="3">Calpastatin</fullName>
    </recommendedName>
</protein>
<dbReference type="Pfam" id="PF08837">
    <property type="entry name" value="DUF1810"/>
    <property type="match status" value="1"/>
</dbReference>
<dbReference type="KEGG" id="atm:ANT_28630"/>
<dbReference type="RefSeq" id="WP_013561234.1">
    <property type="nucleotide sequence ID" value="NC_014960.1"/>
</dbReference>
<keyword evidence="2" id="KW-1185">Reference proteome</keyword>
<dbReference type="Proteomes" id="UP000008922">
    <property type="component" value="Chromosome"/>
</dbReference>
<dbReference type="InterPro" id="IPR036287">
    <property type="entry name" value="Rv1873-like_sf"/>
</dbReference>
<name>E8N1E6_ANATU</name>
<dbReference type="SUPFAM" id="SSF140736">
    <property type="entry name" value="Rv1873-like"/>
    <property type="match status" value="1"/>
</dbReference>
<dbReference type="Gene3D" id="1.25.40.380">
    <property type="entry name" value="Protein of unknown function DUF1810"/>
    <property type="match status" value="1"/>
</dbReference>
<reference evidence="1 2" key="1">
    <citation type="submission" date="2010-12" db="EMBL/GenBank/DDBJ databases">
        <title>Whole genome sequence of Anaerolinea thermophila UNI-1.</title>
        <authorList>
            <person name="Narita-Yamada S."/>
            <person name="Kishi E."/>
            <person name="Watanabe Y."/>
            <person name="Takasaki K."/>
            <person name="Ankai A."/>
            <person name="Oguchi A."/>
            <person name="Fukui S."/>
            <person name="Takahashi M."/>
            <person name="Yashiro I."/>
            <person name="Hosoyama A."/>
            <person name="Sekiguchi Y."/>
            <person name="Hanada S."/>
            <person name="Fujita N."/>
        </authorList>
    </citation>
    <scope>NUCLEOTIDE SEQUENCE [LARGE SCALE GENOMIC DNA]</scope>
    <source>
        <strain evidence="2">DSM 14523 / JCM 11388 / NBRC 100420 / UNI-1</strain>
    </source>
</reference>
<proteinExistence type="predicted"/>
<dbReference type="HOGENOM" id="CLU_124534_0_0_0"/>
<evidence type="ECO:0000313" key="2">
    <source>
        <dbReference type="Proteomes" id="UP000008922"/>
    </source>
</evidence>
<dbReference type="EMBL" id="AP012029">
    <property type="protein sequence ID" value="BAJ64889.1"/>
    <property type="molecule type" value="Genomic_DNA"/>
</dbReference>
<dbReference type="STRING" id="926569.ANT_28630"/>
<dbReference type="OrthoDB" id="9787476at2"/>
<evidence type="ECO:0008006" key="3">
    <source>
        <dbReference type="Google" id="ProtNLM"/>
    </source>
</evidence>
<evidence type="ECO:0000313" key="1">
    <source>
        <dbReference type="EMBL" id="BAJ64889.1"/>
    </source>
</evidence>
<sequence length="146" mass="16668">MTKVSDDPFDLERFVQAQEGVYERALAEIQAGEKRTHWMWFIFPQALGLGFSPMSQRYGIRSLDEARAYLAHPLLGARLRACFEALLALQGRSAHQIFGSPDDWKLRSCATLFALVSPPDSLFHQVLEKYFEGQMDEKTLILMNKS</sequence>
<organism evidence="1 2">
    <name type="scientific">Anaerolinea thermophila (strain DSM 14523 / JCM 11388 / NBRC 100420 / UNI-1)</name>
    <dbReference type="NCBI Taxonomy" id="926569"/>
    <lineage>
        <taxon>Bacteria</taxon>
        <taxon>Bacillati</taxon>
        <taxon>Chloroflexota</taxon>
        <taxon>Anaerolineae</taxon>
        <taxon>Anaerolineales</taxon>
        <taxon>Anaerolineaceae</taxon>
        <taxon>Anaerolinea</taxon>
    </lineage>
</organism>
<gene>
    <name evidence="1" type="ordered locus">ANT_28630</name>
</gene>
<accession>E8N1E6</accession>